<reference evidence="1" key="1">
    <citation type="journal article" date="2012" name="Nat. Genet.">
        <title>Whole-genome sequence of Schistosoma haematobium.</title>
        <authorList>
            <person name="Young N.D."/>
            <person name="Jex A.R."/>
            <person name="Li B."/>
            <person name="Liu S."/>
            <person name="Yang L."/>
            <person name="Xiong Z."/>
            <person name="Li Y."/>
            <person name="Cantacessi C."/>
            <person name="Hall R.S."/>
            <person name="Xu X."/>
            <person name="Chen F."/>
            <person name="Wu X."/>
            <person name="Zerlotini A."/>
            <person name="Oliveira G."/>
            <person name="Hofmann A."/>
            <person name="Zhang G."/>
            <person name="Fang X."/>
            <person name="Kang Y."/>
            <person name="Campbell B.E."/>
            <person name="Loukas A."/>
            <person name="Ranganathan S."/>
            <person name="Rollinson D."/>
            <person name="Rinaldi G."/>
            <person name="Brindley P.J."/>
            <person name="Yang H."/>
            <person name="Wang J."/>
            <person name="Wang J."/>
            <person name="Gasser R.B."/>
        </authorList>
    </citation>
    <scope>NUCLEOTIDE SEQUENCE [LARGE SCALE GENOMIC DNA]</scope>
</reference>
<sequence>VTNLNMIENQDSIELKNYKKLKNTYKLFCVGCVVFLTGFLFIFFGRPYTFDRTNKDLFFVFGLVFIFPGSFITLLSAYFLFRLWNTSNDFIKLNKTPVYPEDTVEDLVPPEKQLVEPIETSPNFSKFGLDLNEPI</sequence>
<gene>
    <name evidence="1" type="ORF">MS3_05653</name>
</gene>
<accession>A0A095ASF4</accession>
<feature type="non-terminal residue" evidence="1">
    <location>
        <position position="135"/>
    </location>
</feature>
<dbReference type="EMBL" id="KL250870">
    <property type="protein sequence ID" value="KGB37321.1"/>
    <property type="molecule type" value="Genomic_DNA"/>
</dbReference>
<organism evidence="1">
    <name type="scientific">Schistosoma haematobium</name>
    <name type="common">Blood fluke</name>
    <dbReference type="NCBI Taxonomy" id="6185"/>
    <lineage>
        <taxon>Eukaryota</taxon>
        <taxon>Metazoa</taxon>
        <taxon>Spiralia</taxon>
        <taxon>Lophotrochozoa</taxon>
        <taxon>Platyhelminthes</taxon>
        <taxon>Trematoda</taxon>
        <taxon>Digenea</taxon>
        <taxon>Strigeidida</taxon>
        <taxon>Schistosomatoidea</taxon>
        <taxon>Schistosomatidae</taxon>
        <taxon>Schistosoma</taxon>
    </lineage>
</organism>
<name>A0A095ASF4_SCHHA</name>
<feature type="non-terminal residue" evidence="1">
    <location>
        <position position="1"/>
    </location>
</feature>
<dbReference type="AlphaFoldDB" id="A0A095ASF4"/>
<evidence type="ECO:0000313" key="1">
    <source>
        <dbReference type="EMBL" id="KGB37321.1"/>
    </source>
</evidence>
<protein>
    <submittedName>
        <fullName evidence="1">Uncharacterized protein</fullName>
    </submittedName>
</protein>
<proteinExistence type="predicted"/>